<gene>
    <name evidence="2" type="ORF">PT974_02875</name>
</gene>
<name>A0ABR0SZC8_9HYPO</name>
<accession>A0ABR0SZC8</accession>
<evidence type="ECO:0000313" key="2">
    <source>
        <dbReference type="EMBL" id="KAK5997512.1"/>
    </source>
</evidence>
<organism evidence="2 3">
    <name type="scientific">Cladobotryum mycophilum</name>
    <dbReference type="NCBI Taxonomy" id="491253"/>
    <lineage>
        <taxon>Eukaryota</taxon>
        <taxon>Fungi</taxon>
        <taxon>Dikarya</taxon>
        <taxon>Ascomycota</taxon>
        <taxon>Pezizomycotina</taxon>
        <taxon>Sordariomycetes</taxon>
        <taxon>Hypocreomycetidae</taxon>
        <taxon>Hypocreales</taxon>
        <taxon>Hypocreaceae</taxon>
        <taxon>Cladobotryum</taxon>
    </lineage>
</organism>
<dbReference type="PANTHER" id="PTHR32361">
    <property type="entry name" value="FERRIC/CUPRIC REDUCTASE TRANSMEMBRANE COMPONENT"/>
    <property type="match status" value="1"/>
</dbReference>
<dbReference type="InterPro" id="IPR051410">
    <property type="entry name" value="Ferric/Cupric_Reductase"/>
</dbReference>
<proteinExistence type="predicted"/>
<keyword evidence="3" id="KW-1185">Reference proteome</keyword>
<dbReference type="Proteomes" id="UP001338125">
    <property type="component" value="Unassembled WGS sequence"/>
</dbReference>
<comment type="caution">
    <text evidence="2">The sequence shown here is derived from an EMBL/GenBank/DDBJ whole genome shotgun (WGS) entry which is preliminary data.</text>
</comment>
<keyword evidence="1" id="KW-0813">Transport</keyword>
<evidence type="ECO:0000313" key="3">
    <source>
        <dbReference type="Proteomes" id="UP001338125"/>
    </source>
</evidence>
<reference evidence="2 3" key="1">
    <citation type="submission" date="2024-01" db="EMBL/GenBank/DDBJ databases">
        <title>Complete genome of Cladobotryum mycophilum ATHUM6906.</title>
        <authorList>
            <person name="Christinaki A.C."/>
            <person name="Myridakis A.I."/>
            <person name="Kouvelis V.N."/>
        </authorList>
    </citation>
    <scope>NUCLEOTIDE SEQUENCE [LARGE SCALE GENOMIC DNA]</scope>
    <source>
        <strain evidence="2 3">ATHUM6906</strain>
    </source>
</reference>
<protein>
    <submittedName>
        <fullName evidence="2">Uncharacterized protein</fullName>
    </submittedName>
</protein>
<evidence type="ECO:0000256" key="1">
    <source>
        <dbReference type="ARBA" id="ARBA00022448"/>
    </source>
</evidence>
<sequence>MAAVAVTFWHVLQTPSALARILVGSSCGFWLSTTIFRILRIFYFGHSGKIIQRTGDADALQITVQLTHPIKLHPGCYFYIFFPAELFWNSHGADVPAVAPGGMQMPSRGLQTDNQFSLTGRMAWPAKGMGITATLPLALNLAARRHHDDNVHARLEELYRELKAIAKRQSSATGKEHEDLTQKRIEVFWSLESNEQMVLAQEQLKVLQKLDPDNKLLVVWCGFPQPRTGHAPFKESPFWMCMNPTPSRSFDGLIVSKLKEERRRLAGSLAVIASGDKSFMAMIRNGVVKGIDGKNITFIETEFQPRGIGLKSVWQDETLQQARAANSEQNKLARASAGSSYSGVTLHSVAV</sequence>
<dbReference type="PANTHER" id="PTHR32361:SF9">
    <property type="entry name" value="FERRIC REDUCTASE TRANSMEMBRANE COMPONENT 3-RELATED"/>
    <property type="match status" value="1"/>
</dbReference>
<dbReference type="EMBL" id="JAVFKD010000002">
    <property type="protein sequence ID" value="KAK5997512.1"/>
    <property type="molecule type" value="Genomic_DNA"/>
</dbReference>